<keyword evidence="2" id="KW-1185">Reference proteome</keyword>
<proteinExistence type="predicted"/>
<dbReference type="OrthoDB" id="2310071at2759"/>
<protein>
    <submittedName>
        <fullName evidence="1">16345_t:CDS:1</fullName>
    </submittedName>
</protein>
<dbReference type="EMBL" id="CAJVQA010010142">
    <property type="protein sequence ID" value="CAG8693573.1"/>
    <property type="molecule type" value="Genomic_DNA"/>
</dbReference>
<comment type="caution">
    <text evidence="1">The sequence shown here is derived from an EMBL/GenBank/DDBJ whole genome shotgun (WGS) entry which is preliminary data.</text>
</comment>
<evidence type="ECO:0000313" key="2">
    <source>
        <dbReference type="Proteomes" id="UP000789759"/>
    </source>
</evidence>
<accession>A0A9N9EWE5</accession>
<name>A0A9N9EWE5_9GLOM</name>
<evidence type="ECO:0000313" key="1">
    <source>
        <dbReference type="EMBL" id="CAG8693573.1"/>
    </source>
</evidence>
<sequence length="219" mass="26349">MNTQANKTLTYKYLEWHNKFTRLPNVLTDKICFKLYKRYKKEISLDSWINSKLFRSSQIEEDTDNYISYDCIIKIFKFLKEKDVFKYTDSEAKCSVYKKIHTHQSIWGNWSCLGKNDHYFLNCPFRIDQKKVIIAIQSIPEIQYKIDSKKFSVITEAKKNRWTIRCFRRDLKRDIHFYYGGIESKNDPKKYHEFLTDQKRLVSEELLCHSMVKSSLSTA</sequence>
<dbReference type="AlphaFoldDB" id="A0A9N9EWE5"/>
<dbReference type="Proteomes" id="UP000789759">
    <property type="component" value="Unassembled WGS sequence"/>
</dbReference>
<organism evidence="1 2">
    <name type="scientific">Cetraspora pellucida</name>
    <dbReference type="NCBI Taxonomy" id="1433469"/>
    <lineage>
        <taxon>Eukaryota</taxon>
        <taxon>Fungi</taxon>
        <taxon>Fungi incertae sedis</taxon>
        <taxon>Mucoromycota</taxon>
        <taxon>Glomeromycotina</taxon>
        <taxon>Glomeromycetes</taxon>
        <taxon>Diversisporales</taxon>
        <taxon>Gigasporaceae</taxon>
        <taxon>Cetraspora</taxon>
    </lineage>
</organism>
<reference evidence="1" key="1">
    <citation type="submission" date="2021-06" db="EMBL/GenBank/DDBJ databases">
        <authorList>
            <person name="Kallberg Y."/>
            <person name="Tangrot J."/>
            <person name="Rosling A."/>
        </authorList>
    </citation>
    <scope>NUCLEOTIDE SEQUENCE</scope>
    <source>
        <strain evidence="1">FL966</strain>
    </source>
</reference>
<gene>
    <name evidence="1" type="ORF">CPELLU_LOCUS11433</name>
</gene>